<name>A0A428SAJ8_9HYPO</name>
<organism evidence="2 3">
    <name type="scientific">Fusarium floridanum</name>
    <dbReference type="NCBI Taxonomy" id="1325733"/>
    <lineage>
        <taxon>Eukaryota</taxon>
        <taxon>Fungi</taxon>
        <taxon>Dikarya</taxon>
        <taxon>Ascomycota</taxon>
        <taxon>Pezizomycotina</taxon>
        <taxon>Sordariomycetes</taxon>
        <taxon>Hypocreomycetidae</taxon>
        <taxon>Hypocreales</taxon>
        <taxon>Nectriaceae</taxon>
        <taxon>Fusarium</taxon>
        <taxon>Fusarium solani species complex</taxon>
    </lineage>
</organism>
<proteinExistence type="predicted"/>
<dbReference type="EMBL" id="NKCL01000038">
    <property type="protein sequence ID" value="RSL86803.1"/>
    <property type="molecule type" value="Genomic_DNA"/>
</dbReference>
<dbReference type="PANTHER" id="PTHR33112">
    <property type="entry name" value="DOMAIN PROTEIN, PUTATIVE-RELATED"/>
    <property type="match status" value="1"/>
</dbReference>
<evidence type="ECO:0000313" key="2">
    <source>
        <dbReference type="EMBL" id="RSL86803.1"/>
    </source>
</evidence>
<keyword evidence="3" id="KW-1185">Reference proteome</keyword>
<comment type="caution">
    <text evidence="2">The sequence shown here is derived from an EMBL/GenBank/DDBJ whole genome shotgun (WGS) entry which is preliminary data.</text>
</comment>
<protein>
    <recommendedName>
        <fullName evidence="1">Heterokaryon incompatibility domain-containing protein</fullName>
    </recommendedName>
</protein>
<reference evidence="2 3" key="1">
    <citation type="submission" date="2017-06" db="EMBL/GenBank/DDBJ databases">
        <title>Comparative genomic analysis of Ambrosia Fusariam Clade fungi.</title>
        <authorList>
            <person name="Stajich J.E."/>
            <person name="Carrillo J."/>
            <person name="Kijimoto T."/>
            <person name="Eskalen A."/>
            <person name="O'Donnell K."/>
            <person name="Kasson M."/>
        </authorList>
    </citation>
    <scope>NUCLEOTIDE SEQUENCE [LARGE SCALE GENOMIC DNA]</scope>
    <source>
        <strain evidence="2 3">NRRL62606</strain>
    </source>
</reference>
<gene>
    <name evidence="2" type="ORF">CEP51_002591</name>
</gene>
<dbReference type="AlphaFoldDB" id="A0A428SAJ8"/>
<dbReference type="PANTHER" id="PTHR33112:SF16">
    <property type="entry name" value="HETEROKARYON INCOMPATIBILITY DOMAIN-CONTAINING PROTEIN"/>
    <property type="match status" value="1"/>
</dbReference>
<dbReference type="Proteomes" id="UP000287972">
    <property type="component" value="Unassembled WGS sequence"/>
</dbReference>
<evidence type="ECO:0000259" key="1">
    <source>
        <dbReference type="Pfam" id="PF06985"/>
    </source>
</evidence>
<feature type="domain" description="Heterokaryon incompatibility" evidence="1">
    <location>
        <begin position="212"/>
        <end position="362"/>
    </location>
</feature>
<dbReference type="Pfam" id="PF06985">
    <property type="entry name" value="HET"/>
    <property type="match status" value="1"/>
</dbReference>
<dbReference type="InterPro" id="IPR010730">
    <property type="entry name" value="HET"/>
</dbReference>
<evidence type="ECO:0000313" key="3">
    <source>
        <dbReference type="Proteomes" id="UP000287972"/>
    </source>
</evidence>
<accession>A0A428SAJ8</accession>
<sequence>MKILCNSFSSWAASLKAVTKPKNKENSSQHMAAAKHRHLLCDACIVIFRGRKYPLGPGTRVTEHLGSVEQLHEGIKIGCAICDRLARHLASRLVRLQNIEQFRSTYDLDDYDRPGKIKFVMYWGAQNNEVYQLATNLNQLCRQINSGFDSAATVQVIQGWLRNCLDGHQQCYQRWKNAQEFQLPTRLVDTGPSGSKECRVVRTDSGSISGAYLTLSHRWGQSPFLQLNSHTIGNLTTGIPIAELPATFRDTVSIAHQLGIRYLWIDSLCIQQDSKEDWIRESPTMSHVYGFATINIVAGHAHGPEGGLFSTREFPYFGYFTVRSAWDSRWESNADYLLWDKVALEDDFEFAPLTQRGWVFQERLMAPRMLQFGKEQVYWRCSKLFASETWPQGALSREGKSLRFGTDLDDLDGDDAMEVQPLGELGDSCTEALSRGPIAKWERLVSEYSRTELTLPEDKLVALSGVAKLFQQTLKDRYLAGLWWSSLPRLLCWRRDIKKEQEPRVRPKYRAPSWSWASVDGPITFTTTNMEPPSMTNPLRIEYLITGVDGKIDPLDSDEMAQVKGGAITVRARLHPFKLLPKKYSCERLEVSVNGTEGTTITLGTLIIDAILDHELHDLQLWIMPALAGVQKEIGDNCGQIEGLVLQRRSGTRTENDTYERIGYFHAAADYEDQSTDTFGFYLQEHREDVQSGTRTVTHIHHKVELRSWVGPCQTVTIV</sequence>